<feature type="transmembrane region" description="Helical" evidence="10">
    <location>
        <begin position="712"/>
        <end position="735"/>
    </location>
</feature>
<dbReference type="PRINTS" id="PR00119">
    <property type="entry name" value="CATATPASE"/>
</dbReference>
<dbReference type="InterPro" id="IPR008250">
    <property type="entry name" value="ATPase_P-typ_transduc_dom_A_sf"/>
</dbReference>
<evidence type="ECO:0000256" key="2">
    <source>
        <dbReference type="ARBA" id="ARBA00005675"/>
    </source>
</evidence>
<keyword evidence="4 10" id="KW-0812">Transmembrane</keyword>
<dbReference type="InterPro" id="IPR023298">
    <property type="entry name" value="ATPase_P-typ_TM_dom_sf"/>
</dbReference>
<evidence type="ECO:0000256" key="10">
    <source>
        <dbReference type="SAM" id="Phobius"/>
    </source>
</evidence>
<dbReference type="SUPFAM" id="SSF81665">
    <property type="entry name" value="Calcium ATPase, transmembrane domain M"/>
    <property type="match status" value="1"/>
</dbReference>
<sequence>MIAQQPYAKDIALLSKELHTEPQRGLTGEEAEKLLEQHGQNAIQSEKQKSIGAMLLQQFMSPMVLLLVVAAGLSFFFQEWLNGTAILAVIVINALIGFYMEFHANRSMNALRQLASLSGKVIRDGNLQEIPSEFIVPGDVLFVEAGDMILADARIFQSMQLEVDEAALTGESIPVTKDEAVLEGDVPLADRVNMLFKGTYVTKGNAKAVVTGTGMSTELGKIASLVQGAEQAATPLEKKLEQFSKKLIRITLVLVVVIFIAGILQGAAWLDVLESSIALAVAAIPEGLPIVATLALAQGMLRMAKHNVVVKKLAAVETLGGTNVICTDKTGTLTQNKIAVNTILIPSGKSEVVYSPDGAVAIPEEVRKSENYQKIVDASVLCNTANLEMREDTLREVGDPLEIGLLKYAITAGRDIQQERERFPKIREAAFTSEAKIMATLHKSGDTYVVFAKGAVEELLQKSTHILLEGQPVAFSDNEKDIWLEQTEQLASEGLKLLAFAYKETSSIEEELTRDLIFTGVLGLLDPPRTEVSQALEECKLAGIKVIMITGDHPATARNIALKLGLTDKEQAPVMHGKEMKDFAKLNDQDKRQWLRTQIFARVTPKQKLDLVTLLQENNCIVGMTGDGVNDAPAIKKADIGISMGIRGTQVAQEVSDMVLKDDSFTSIVVAIKQGRIIFENIKKFVTFLLSCNLSELMVVAIVSVWNVHFSLLPLQILFINLVTDVLPALALGVTKGNDLIMKSKPRKPEAPIIDNQQWRSIFMYAAVITLCVLAAVFVSHYWYHRTEVLQAKLCNNILFFTLVFSQLWHVFNMASAKVGFFKSEVIRNKYVWYALFICSLVVFTAYFFQPFREVLYIQTMGIVDLAISIGFSFLSLVMIQVLKRMRLVV</sequence>
<evidence type="ECO:0000259" key="11">
    <source>
        <dbReference type="SMART" id="SM00831"/>
    </source>
</evidence>
<dbReference type="InterPro" id="IPR001757">
    <property type="entry name" value="P_typ_ATPase"/>
</dbReference>
<dbReference type="Proteomes" id="UP001597374">
    <property type="component" value="Unassembled WGS sequence"/>
</dbReference>
<evidence type="ECO:0000256" key="6">
    <source>
        <dbReference type="ARBA" id="ARBA00022840"/>
    </source>
</evidence>
<dbReference type="RefSeq" id="WP_250430847.1">
    <property type="nucleotide sequence ID" value="NZ_JALPRR010000003.1"/>
</dbReference>
<dbReference type="SUPFAM" id="SSF56784">
    <property type="entry name" value="HAD-like"/>
    <property type="match status" value="1"/>
</dbReference>
<comment type="caution">
    <text evidence="12">The sequence shown here is derived from an EMBL/GenBank/DDBJ whole genome shotgun (WGS) entry which is preliminary data.</text>
</comment>
<dbReference type="InterPro" id="IPR050510">
    <property type="entry name" value="Cation_transp_ATPase_P-type"/>
</dbReference>
<evidence type="ECO:0000256" key="3">
    <source>
        <dbReference type="ARBA" id="ARBA00022475"/>
    </source>
</evidence>
<feature type="transmembrane region" description="Helical" evidence="10">
    <location>
        <begin position="59"/>
        <end position="77"/>
    </location>
</feature>
<dbReference type="Gene3D" id="1.20.1110.10">
    <property type="entry name" value="Calcium-transporting ATPase, transmembrane domain"/>
    <property type="match status" value="1"/>
</dbReference>
<dbReference type="EMBL" id="JBHUIM010000002">
    <property type="protein sequence ID" value="MFD2247741.1"/>
    <property type="molecule type" value="Genomic_DNA"/>
</dbReference>
<dbReference type="PANTHER" id="PTHR43294:SF21">
    <property type="entry name" value="CATION TRANSPORTING ATPASE"/>
    <property type="match status" value="1"/>
</dbReference>
<evidence type="ECO:0000256" key="1">
    <source>
        <dbReference type="ARBA" id="ARBA00004651"/>
    </source>
</evidence>
<dbReference type="SUPFAM" id="SSF81653">
    <property type="entry name" value="Calcium ATPase, transduction domain A"/>
    <property type="match status" value="1"/>
</dbReference>
<dbReference type="Pfam" id="PF00690">
    <property type="entry name" value="Cation_ATPase_N"/>
    <property type="match status" value="1"/>
</dbReference>
<reference evidence="13" key="1">
    <citation type="journal article" date="2019" name="Int. J. Syst. Evol. Microbiol.">
        <title>The Global Catalogue of Microorganisms (GCM) 10K type strain sequencing project: providing services to taxonomists for standard genome sequencing and annotation.</title>
        <authorList>
            <consortium name="The Broad Institute Genomics Platform"/>
            <consortium name="The Broad Institute Genome Sequencing Center for Infectious Disease"/>
            <person name="Wu L."/>
            <person name="Ma J."/>
        </authorList>
    </citation>
    <scope>NUCLEOTIDE SEQUENCE [LARGE SCALE GENOMIC DNA]</scope>
    <source>
        <strain evidence="13">CGMCC 4.1782</strain>
    </source>
</reference>
<evidence type="ECO:0000256" key="9">
    <source>
        <dbReference type="ARBA" id="ARBA00023136"/>
    </source>
</evidence>
<dbReference type="SMART" id="SM00831">
    <property type="entry name" value="Cation_ATPase_N"/>
    <property type="match status" value="1"/>
</dbReference>
<evidence type="ECO:0000313" key="12">
    <source>
        <dbReference type="EMBL" id="MFD2247741.1"/>
    </source>
</evidence>
<dbReference type="InterPro" id="IPR036412">
    <property type="entry name" value="HAD-like_sf"/>
</dbReference>
<accession>A0ABW5CZ96</accession>
<dbReference type="SFLD" id="SFLDS00003">
    <property type="entry name" value="Haloacid_Dehalogenase"/>
    <property type="match status" value="1"/>
</dbReference>
<feature type="transmembrane region" description="Helical" evidence="10">
    <location>
        <begin position="247"/>
        <end position="270"/>
    </location>
</feature>
<keyword evidence="7" id="KW-1278">Translocase</keyword>
<dbReference type="Pfam" id="PF00122">
    <property type="entry name" value="E1-E2_ATPase"/>
    <property type="match status" value="1"/>
</dbReference>
<dbReference type="PANTHER" id="PTHR43294">
    <property type="entry name" value="SODIUM/POTASSIUM-TRANSPORTING ATPASE SUBUNIT ALPHA"/>
    <property type="match status" value="1"/>
</dbReference>
<keyword evidence="8 10" id="KW-1133">Transmembrane helix</keyword>
<dbReference type="NCBIfam" id="TIGR01494">
    <property type="entry name" value="ATPase_P-type"/>
    <property type="match status" value="2"/>
</dbReference>
<dbReference type="InterPro" id="IPR023214">
    <property type="entry name" value="HAD_sf"/>
</dbReference>
<feature type="transmembrane region" description="Helical" evidence="10">
    <location>
        <begin position="685"/>
        <end position="706"/>
    </location>
</feature>
<dbReference type="Pfam" id="PF13246">
    <property type="entry name" value="Cation_ATPase"/>
    <property type="match status" value="1"/>
</dbReference>
<name>A0ABW5CZ96_9BACT</name>
<comment type="subcellular location">
    <subcellularLocation>
        <location evidence="1">Cell membrane</location>
        <topology evidence="1">Multi-pass membrane protein</topology>
    </subcellularLocation>
</comment>
<dbReference type="Gene3D" id="3.40.50.1000">
    <property type="entry name" value="HAD superfamily/HAD-like"/>
    <property type="match status" value="1"/>
</dbReference>
<dbReference type="Pfam" id="PF00689">
    <property type="entry name" value="Cation_ATPase_C"/>
    <property type="match status" value="1"/>
</dbReference>
<organism evidence="12 13">
    <name type="scientific">Pontibacter ruber</name>
    <dbReference type="NCBI Taxonomy" id="1343895"/>
    <lineage>
        <taxon>Bacteria</taxon>
        <taxon>Pseudomonadati</taxon>
        <taxon>Bacteroidota</taxon>
        <taxon>Cytophagia</taxon>
        <taxon>Cytophagales</taxon>
        <taxon>Hymenobacteraceae</taxon>
        <taxon>Pontibacter</taxon>
    </lineage>
</organism>
<keyword evidence="3" id="KW-1003">Cell membrane</keyword>
<dbReference type="InterPro" id="IPR004014">
    <property type="entry name" value="ATPase_P-typ_cation-transptr_N"/>
</dbReference>
<feature type="transmembrane region" description="Helical" evidence="10">
    <location>
        <begin position="831"/>
        <end position="850"/>
    </location>
</feature>
<dbReference type="InterPro" id="IPR018303">
    <property type="entry name" value="ATPase_P-typ_P_site"/>
</dbReference>
<dbReference type="SFLD" id="SFLDF00027">
    <property type="entry name" value="p-type_atpase"/>
    <property type="match status" value="1"/>
</dbReference>
<dbReference type="Gene3D" id="3.40.1110.10">
    <property type="entry name" value="Calcium-transporting ATPase, cytoplasmic domain N"/>
    <property type="match status" value="1"/>
</dbReference>
<evidence type="ECO:0000256" key="8">
    <source>
        <dbReference type="ARBA" id="ARBA00022989"/>
    </source>
</evidence>
<protein>
    <submittedName>
        <fullName evidence="12">Cation-translocating P-type ATPase</fullName>
    </submittedName>
</protein>
<feature type="transmembrane region" description="Helical" evidence="10">
    <location>
        <begin position="856"/>
        <end position="880"/>
    </location>
</feature>
<dbReference type="SUPFAM" id="SSF81660">
    <property type="entry name" value="Metal cation-transporting ATPase, ATP-binding domain N"/>
    <property type="match status" value="1"/>
</dbReference>
<keyword evidence="5" id="KW-0547">Nucleotide-binding</keyword>
<dbReference type="InterPro" id="IPR006068">
    <property type="entry name" value="ATPase_P-typ_cation-transptr_C"/>
</dbReference>
<feature type="transmembrane region" description="Helical" evidence="10">
    <location>
        <begin position="83"/>
        <end position="102"/>
    </location>
</feature>
<dbReference type="SFLD" id="SFLDG00002">
    <property type="entry name" value="C1.7:_P-type_atpase_like"/>
    <property type="match status" value="1"/>
</dbReference>
<keyword evidence="6" id="KW-0067">ATP-binding</keyword>
<evidence type="ECO:0000256" key="7">
    <source>
        <dbReference type="ARBA" id="ARBA00022967"/>
    </source>
</evidence>
<feature type="domain" description="Cation-transporting P-type ATPase N-terminal" evidence="11">
    <location>
        <begin position="5"/>
        <end position="79"/>
    </location>
</feature>
<keyword evidence="13" id="KW-1185">Reference proteome</keyword>
<comment type="similarity">
    <text evidence="2">Belongs to the cation transport ATPase (P-type) (TC 3.A.3) family. Type IIA subfamily.</text>
</comment>
<proteinExistence type="inferred from homology"/>
<dbReference type="InterPro" id="IPR023299">
    <property type="entry name" value="ATPase_P-typ_cyto_dom_N"/>
</dbReference>
<evidence type="ECO:0000256" key="5">
    <source>
        <dbReference type="ARBA" id="ARBA00022741"/>
    </source>
</evidence>
<feature type="transmembrane region" description="Helical" evidence="10">
    <location>
        <begin position="762"/>
        <end position="784"/>
    </location>
</feature>
<dbReference type="PROSITE" id="PS00154">
    <property type="entry name" value="ATPASE_E1_E2"/>
    <property type="match status" value="1"/>
</dbReference>
<dbReference type="PRINTS" id="PR00120">
    <property type="entry name" value="HATPASE"/>
</dbReference>
<evidence type="ECO:0000256" key="4">
    <source>
        <dbReference type="ARBA" id="ARBA00022692"/>
    </source>
</evidence>
<dbReference type="InterPro" id="IPR044492">
    <property type="entry name" value="P_typ_ATPase_HD_dom"/>
</dbReference>
<keyword evidence="9 10" id="KW-0472">Membrane</keyword>
<feature type="transmembrane region" description="Helical" evidence="10">
    <location>
        <begin position="276"/>
        <end position="297"/>
    </location>
</feature>
<gene>
    <name evidence="12" type="ORF">ACFSKP_15860</name>
</gene>
<feature type="transmembrane region" description="Helical" evidence="10">
    <location>
        <begin position="790"/>
        <end position="811"/>
    </location>
</feature>
<evidence type="ECO:0000313" key="13">
    <source>
        <dbReference type="Proteomes" id="UP001597374"/>
    </source>
</evidence>
<dbReference type="Gene3D" id="2.70.150.10">
    <property type="entry name" value="Calcium-transporting ATPase, cytoplasmic transduction domain A"/>
    <property type="match status" value="1"/>
</dbReference>
<dbReference type="InterPro" id="IPR059000">
    <property type="entry name" value="ATPase_P-type_domA"/>
</dbReference>